<protein>
    <recommendedName>
        <fullName evidence="9 11">Rhamnulokinase</fullName>
        <shortName evidence="11">RhaB</shortName>
        <ecNumber evidence="9 11">2.7.1.5</ecNumber>
    </recommendedName>
    <alternativeName>
        <fullName evidence="11">ATP:L-rhamnulose phosphotransferase</fullName>
    </alternativeName>
    <alternativeName>
        <fullName evidence="11">L-rhamnulose 1-kinase</fullName>
    </alternativeName>
    <alternativeName>
        <fullName evidence="10 11">Rhamnulose kinase</fullName>
    </alternativeName>
</protein>
<dbReference type="InterPro" id="IPR018485">
    <property type="entry name" value="FGGY_C"/>
</dbReference>
<dbReference type="PANTHER" id="PTHR10196">
    <property type="entry name" value="SUGAR KINASE"/>
    <property type="match status" value="1"/>
</dbReference>
<comment type="cofactor">
    <cofactor evidence="11">
        <name>Mg(2+)</name>
        <dbReference type="ChEBI" id="CHEBI:18420"/>
    </cofactor>
</comment>
<evidence type="ECO:0000256" key="11">
    <source>
        <dbReference type="HAMAP-Rule" id="MF_01535"/>
    </source>
</evidence>
<feature type="disulfide bond" evidence="11">
    <location>
        <begin position="443"/>
        <end position="447"/>
    </location>
</feature>
<dbReference type="Proteomes" id="UP000002412">
    <property type="component" value="Chromosome"/>
</dbReference>
<dbReference type="NCBIfam" id="NF007925">
    <property type="entry name" value="PRK10640.1"/>
    <property type="match status" value="1"/>
</dbReference>
<proteinExistence type="inferred from homology"/>
<keyword evidence="6 11" id="KW-1015">Disulfide bond</keyword>
<evidence type="ECO:0000256" key="9">
    <source>
        <dbReference type="ARBA" id="ARBA00066425"/>
    </source>
</evidence>
<comment type="similarity">
    <text evidence="1">Belongs to the FGGY kinase family.</text>
</comment>
<evidence type="ECO:0000259" key="12">
    <source>
        <dbReference type="Pfam" id="PF00370"/>
    </source>
</evidence>
<dbReference type="FunFam" id="3.30.420.40:FF:000064">
    <property type="entry name" value="Rhamnulokinase"/>
    <property type="match status" value="1"/>
</dbReference>
<dbReference type="PANTHER" id="PTHR10196:SF93">
    <property type="entry name" value="L-RHAMNULOKINASE"/>
    <property type="match status" value="1"/>
</dbReference>
<comment type="catalytic activity">
    <reaction evidence="8 11">
        <text>L-rhamnulose + ATP = L-rhamnulose 1-phosphate + ADP + H(+)</text>
        <dbReference type="Rhea" id="RHEA:20117"/>
        <dbReference type="ChEBI" id="CHEBI:15378"/>
        <dbReference type="ChEBI" id="CHEBI:17897"/>
        <dbReference type="ChEBI" id="CHEBI:30616"/>
        <dbReference type="ChEBI" id="CHEBI:58313"/>
        <dbReference type="ChEBI" id="CHEBI:456216"/>
        <dbReference type="EC" id="2.7.1.5"/>
    </reaction>
</comment>
<dbReference type="EC" id="2.7.1.5" evidence="9 11"/>
<feature type="binding site" evidence="11">
    <location>
        <position position="289"/>
    </location>
    <ligand>
        <name>ATP</name>
        <dbReference type="ChEBI" id="CHEBI:30616"/>
    </ligand>
</feature>
<feature type="binding site" evidence="11">
    <location>
        <begin position="266"/>
        <end position="268"/>
    </location>
    <ligand>
        <name>substrate</name>
    </ligand>
</feature>
<keyword evidence="3 11" id="KW-0547">Nucleotide-binding</keyword>
<evidence type="ECO:0000256" key="10">
    <source>
        <dbReference type="ARBA" id="ARBA00076629"/>
    </source>
</evidence>
<evidence type="ECO:0000313" key="15">
    <source>
        <dbReference type="Proteomes" id="UP000002412"/>
    </source>
</evidence>
<dbReference type="CDD" id="cd07771">
    <property type="entry name" value="ASKHA_NBD_FGGY_RhaB-like"/>
    <property type="match status" value="1"/>
</dbReference>
<dbReference type="PIRSF" id="PIRSF000538">
    <property type="entry name" value="GlpK"/>
    <property type="match status" value="1"/>
</dbReference>
<gene>
    <name evidence="11 14" type="primary">rhaB</name>
    <name evidence="14" type="ordered locus">YpsIP31758_3755</name>
</gene>
<dbReference type="InterPro" id="IPR018484">
    <property type="entry name" value="FGGY_N"/>
</dbReference>
<dbReference type="InterPro" id="IPR013449">
    <property type="entry name" value="Rhamnulokinase"/>
</dbReference>
<keyword evidence="4 11" id="KW-0418">Kinase</keyword>
<dbReference type="GO" id="GO:0008993">
    <property type="term" value="F:rhamnulokinase activity"/>
    <property type="evidence" value="ECO:0007669"/>
    <property type="project" value="UniProtKB-UniRule"/>
</dbReference>
<dbReference type="EMBL" id="CP000720">
    <property type="protein sequence ID" value="ABS46214.1"/>
    <property type="molecule type" value="Genomic_DNA"/>
</dbReference>
<name>A0A0U1QUS7_YERP3</name>
<dbReference type="InterPro" id="IPR043129">
    <property type="entry name" value="ATPase_NBD"/>
</dbReference>
<keyword evidence="2 11" id="KW-0808">Transferase</keyword>
<dbReference type="Pfam" id="PF00370">
    <property type="entry name" value="FGGY_N"/>
    <property type="match status" value="1"/>
</dbReference>
<evidence type="ECO:0000256" key="7">
    <source>
        <dbReference type="ARBA" id="ARBA00023308"/>
    </source>
</evidence>
<comment type="similarity">
    <text evidence="11">Belongs to the rhamnulokinase family.</text>
</comment>
<dbReference type="GO" id="GO:0005524">
    <property type="term" value="F:ATP binding"/>
    <property type="evidence" value="ECO:0007669"/>
    <property type="project" value="UniProtKB-KW"/>
</dbReference>
<feature type="domain" description="Carbohydrate kinase FGGY C-terminal" evidence="13">
    <location>
        <begin position="283"/>
        <end position="469"/>
    </location>
</feature>
<evidence type="ECO:0000256" key="8">
    <source>
        <dbReference type="ARBA" id="ARBA00052072"/>
    </source>
</evidence>
<dbReference type="GO" id="GO:0004370">
    <property type="term" value="F:glycerol kinase activity"/>
    <property type="evidence" value="ECO:0007669"/>
    <property type="project" value="TreeGrafter"/>
</dbReference>
<organism evidence="14 15">
    <name type="scientific">Yersinia pseudotuberculosis serotype O:1b (strain IP 31758)</name>
    <dbReference type="NCBI Taxonomy" id="349747"/>
    <lineage>
        <taxon>Bacteria</taxon>
        <taxon>Pseudomonadati</taxon>
        <taxon>Pseudomonadota</taxon>
        <taxon>Gammaproteobacteria</taxon>
        <taxon>Enterobacterales</taxon>
        <taxon>Yersiniaceae</taxon>
        <taxon>Yersinia</taxon>
    </lineage>
</organism>
<dbReference type="Pfam" id="PF02782">
    <property type="entry name" value="FGGY_C"/>
    <property type="match status" value="1"/>
</dbReference>
<feature type="active site" description="Proton acceptor" evidence="11">
    <location>
        <position position="267"/>
    </location>
</feature>
<dbReference type="GO" id="GO:0005829">
    <property type="term" value="C:cytosol"/>
    <property type="evidence" value="ECO:0007669"/>
    <property type="project" value="TreeGrafter"/>
</dbReference>
<comment type="function">
    <text evidence="11">Involved in the catabolism of L-rhamnose (6-deoxy-L-mannose). Catalyzes the transfer of the gamma-phosphate group from ATP to the 1-hydroxyl group of L-rhamnulose to yield L-rhamnulose 1-phosphate.</text>
</comment>
<feature type="domain" description="Carbohydrate kinase FGGY N-terminal" evidence="12">
    <location>
        <begin position="36"/>
        <end position="273"/>
    </location>
</feature>
<evidence type="ECO:0000313" key="14">
    <source>
        <dbReference type="EMBL" id="ABS46214.1"/>
    </source>
</evidence>
<dbReference type="GO" id="GO:0006071">
    <property type="term" value="P:glycerol metabolic process"/>
    <property type="evidence" value="ECO:0007669"/>
    <property type="project" value="TreeGrafter"/>
</dbReference>
<accession>A0A0U1QUS7</accession>
<dbReference type="FunFam" id="3.30.420.40:FF:000073">
    <property type="entry name" value="Rhamnulokinase"/>
    <property type="match status" value="1"/>
</dbReference>
<dbReference type="HAMAP" id="MF_01535">
    <property type="entry name" value="Rhamnulokinase"/>
    <property type="match status" value="1"/>
</dbReference>
<evidence type="ECO:0000256" key="6">
    <source>
        <dbReference type="ARBA" id="ARBA00023157"/>
    </source>
</evidence>
<dbReference type="InterPro" id="IPR000577">
    <property type="entry name" value="Carb_kinase_FGGY"/>
</dbReference>
<reference evidence="14 15" key="1">
    <citation type="journal article" date="2007" name="PLoS Genet.">
        <title>The complete genome sequence of Yersinia pseudotuberculosis IP31758, the causative agent of Far East scarlet-like fever.</title>
        <authorList>
            <person name="Eppinger M."/>
            <person name="Rosovitz M.J."/>
            <person name="Fricke W.F."/>
            <person name="Rasko D.A."/>
            <person name="Kokorina G."/>
            <person name="Fayolle C."/>
            <person name="Lindler L.E."/>
            <person name="Carniel E."/>
            <person name="Ravel J."/>
        </authorList>
    </citation>
    <scope>NUCLEOTIDE SEQUENCE [LARGE SCALE GENOMIC DNA]</scope>
    <source>
        <strain evidence="14 15">IP 31758</strain>
    </source>
</reference>
<keyword evidence="7 11" id="KW-0684">Rhamnose metabolism</keyword>
<evidence type="ECO:0000256" key="1">
    <source>
        <dbReference type="ARBA" id="ARBA00009156"/>
    </source>
</evidence>
<dbReference type="SUPFAM" id="SSF53067">
    <property type="entry name" value="Actin-like ATPase domain"/>
    <property type="match status" value="2"/>
</dbReference>
<feature type="binding site" evidence="11">
    <location>
        <position position="326"/>
    </location>
    <ligand>
        <name>substrate</name>
    </ligand>
</feature>
<feature type="binding site" evidence="11">
    <location>
        <position position="432"/>
    </location>
    <ligand>
        <name>ATP</name>
        <dbReference type="ChEBI" id="CHEBI:30616"/>
    </ligand>
</feature>
<keyword evidence="11" id="KW-0460">Magnesium</keyword>
<evidence type="ECO:0000256" key="4">
    <source>
        <dbReference type="ARBA" id="ARBA00022777"/>
    </source>
</evidence>
<feature type="binding site" evidence="11">
    <location>
        <begin position="43"/>
        <end position="47"/>
    </location>
    <ligand>
        <name>ATP</name>
        <dbReference type="ChEBI" id="CHEBI:30616"/>
    </ligand>
</feature>
<keyword evidence="5 11" id="KW-0067">ATP-binding</keyword>
<dbReference type="UniPathway" id="UPA00541">
    <property type="reaction ID" value="UER00602"/>
</dbReference>
<dbReference type="KEGG" id="ypi:YpsIP31758_3755"/>
<comment type="pathway">
    <text evidence="11">Carbohydrate degradation; L-rhamnose degradation; glycerone phosphate from L-rhamnose: step 2/3.</text>
</comment>
<comment type="caution">
    <text evidence="11">Lacks conserved residue(s) required for the propagation of feature annotation.</text>
</comment>
<dbReference type="GO" id="GO:0019301">
    <property type="term" value="P:rhamnose catabolic process"/>
    <property type="evidence" value="ECO:0007669"/>
    <property type="project" value="UniProtKB-UniRule"/>
</dbReference>
<dbReference type="Gene3D" id="3.30.420.40">
    <property type="match status" value="2"/>
</dbReference>
<dbReference type="AlphaFoldDB" id="A0A0U1QUS7"/>
<feature type="disulfide bond" evidence="11">
    <location>
        <begin position="383"/>
        <end position="400"/>
    </location>
</feature>
<evidence type="ECO:0000256" key="3">
    <source>
        <dbReference type="ARBA" id="ARBA00022741"/>
    </source>
</evidence>
<feature type="binding site" evidence="11">
    <location>
        <position position="113"/>
    </location>
    <ligand>
        <name>substrate</name>
    </ligand>
</feature>
<evidence type="ECO:0000256" key="2">
    <source>
        <dbReference type="ARBA" id="ARBA00022679"/>
    </source>
</evidence>
<dbReference type="HOGENOM" id="CLU_039395_0_1_6"/>
<sequence length="520" mass="57011">MPTPSTCSPSTYAQPICSQPTCSPSAVTSPKAARHMVAIDLGASSGRVMLASYYPGQQQLTLREVCRFTNQIKSIDGSDVWDIDAIEQSIREGLSQLDSEGIALDSIGIDSWGVDFVLLDKQGKRIGQPVSYRDSRTQGVMARAQQTLGSNAIYRRTGIQFLPFNTLYQLRALSEQQPHLLADVAHLLLIPDYLHYRLTGQLNWEYTNASTTQLLNIETGDWDSDLLAYAGVPAHWFAKPGKPGNTIGYWHSANGQQVPVVAVATHDTASAVLAAPLIDADAAYLSSGTWSLMGFESGTPLTHQQAQCSNITNEGGAEGRYRVLKNIMGLWLLQRATDELQIDDLPQLIEQAARQPACRSLINPNDSRFINPPNMCREIQNACREHQFPVPNTAAQLARCIFDSLAMLYRQVAQELATLRGRPISHLHIVGGGCQNQFLNQLCADACALNVSMGPVEASTLGNIGSQLISLGEVADVTHYRRIVANNFPLHHLSPHDNSDFAAHWLQFQSLSQLPKELCI</sequence>
<evidence type="ECO:0000259" key="13">
    <source>
        <dbReference type="Pfam" id="PF02782"/>
    </source>
</evidence>
<dbReference type="NCBIfam" id="TIGR02627">
    <property type="entry name" value="rhamnulo_kin"/>
    <property type="match status" value="1"/>
</dbReference>
<evidence type="ECO:0000256" key="5">
    <source>
        <dbReference type="ARBA" id="ARBA00022840"/>
    </source>
</evidence>
<feature type="binding site" evidence="11">
    <location>
        <position position="334"/>
    </location>
    <ligand>
        <name>ATP</name>
        <dbReference type="ChEBI" id="CHEBI:30616"/>
    </ligand>
</feature>